<evidence type="ECO:0000259" key="2">
    <source>
        <dbReference type="Pfam" id="PF13873"/>
    </source>
</evidence>
<feature type="region of interest" description="Disordered" evidence="1">
    <location>
        <begin position="114"/>
        <end position="135"/>
    </location>
</feature>
<sequence length="151" mass="16866">MTLKERATFFSLTEQELIMKSFEEYKNIITTKCNTAAAAKSREEAWKKIADKLNVNNPMGIKWTWQQVKVKYKNIIQSGKCEKRMERQKTGGGPAAPDFTPAEQLALQHNRGRPMMEGIAGGSSSEEAGSSVRRSYVKGKCTSISELSQNS</sequence>
<evidence type="ECO:0000256" key="1">
    <source>
        <dbReference type="SAM" id="MobiDB-lite"/>
    </source>
</evidence>
<dbReference type="Proteomes" id="UP001230051">
    <property type="component" value="Unassembled WGS sequence"/>
</dbReference>
<feature type="region of interest" description="Disordered" evidence="1">
    <location>
        <begin position="82"/>
        <end position="101"/>
    </location>
</feature>
<organism evidence="3 4">
    <name type="scientific">Acipenser oxyrinchus oxyrinchus</name>
    <dbReference type="NCBI Taxonomy" id="40147"/>
    <lineage>
        <taxon>Eukaryota</taxon>
        <taxon>Metazoa</taxon>
        <taxon>Chordata</taxon>
        <taxon>Craniata</taxon>
        <taxon>Vertebrata</taxon>
        <taxon>Euteleostomi</taxon>
        <taxon>Actinopterygii</taxon>
        <taxon>Chondrostei</taxon>
        <taxon>Acipenseriformes</taxon>
        <taxon>Acipenseridae</taxon>
        <taxon>Acipenser</taxon>
    </lineage>
</organism>
<keyword evidence="4" id="KW-1185">Reference proteome</keyword>
<evidence type="ECO:0000313" key="3">
    <source>
        <dbReference type="EMBL" id="KAK1162119.1"/>
    </source>
</evidence>
<dbReference type="InterPro" id="IPR028002">
    <property type="entry name" value="Myb_DNA-bind_5"/>
</dbReference>
<dbReference type="Pfam" id="PF13873">
    <property type="entry name" value="Myb_DNA-bind_5"/>
    <property type="match status" value="1"/>
</dbReference>
<name>A0AAD8D205_ACIOX</name>
<dbReference type="EMBL" id="JAGXEW010000017">
    <property type="protein sequence ID" value="KAK1162119.1"/>
    <property type="molecule type" value="Genomic_DNA"/>
</dbReference>
<dbReference type="AlphaFoldDB" id="A0AAD8D205"/>
<proteinExistence type="predicted"/>
<evidence type="ECO:0000313" key="4">
    <source>
        <dbReference type="Proteomes" id="UP001230051"/>
    </source>
</evidence>
<comment type="caution">
    <text evidence="3">The sequence shown here is derived from an EMBL/GenBank/DDBJ whole genome shotgun (WGS) entry which is preliminary data.</text>
</comment>
<reference evidence="3" key="1">
    <citation type="submission" date="2022-02" db="EMBL/GenBank/DDBJ databases">
        <title>Atlantic sturgeon de novo genome assembly.</title>
        <authorList>
            <person name="Stock M."/>
            <person name="Klopp C."/>
            <person name="Guiguen Y."/>
            <person name="Cabau C."/>
            <person name="Parinello H."/>
            <person name="Santidrian Yebra-Pimentel E."/>
            <person name="Kuhl H."/>
            <person name="Dirks R.P."/>
            <person name="Guessner J."/>
            <person name="Wuertz S."/>
            <person name="Du K."/>
            <person name="Schartl M."/>
        </authorList>
    </citation>
    <scope>NUCLEOTIDE SEQUENCE</scope>
    <source>
        <strain evidence="3">STURGEONOMICS-FGT-2020</strain>
        <tissue evidence="3">Whole blood</tissue>
    </source>
</reference>
<protein>
    <recommendedName>
        <fullName evidence="2">Myb/SANT-like DNA-binding domain-containing protein</fullName>
    </recommendedName>
</protein>
<gene>
    <name evidence="3" type="ORF">AOXY_G18419</name>
</gene>
<feature type="domain" description="Myb/SANT-like DNA-binding" evidence="2">
    <location>
        <begin position="6"/>
        <end position="80"/>
    </location>
</feature>
<accession>A0AAD8D205</accession>
<feature type="compositionally biased region" description="Low complexity" evidence="1">
    <location>
        <begin position="122"/>
        <end position="131"/>
    </location>
</feature>